<dbReference type="EMBL" id="REFZ01000019">
    <property type="protein sequence ID" value="RQG97494.1"/>
    <property type="molecule type" value="Genomic_DNA"/>
</dbReference>
<keyword evidence="3" id="KW-1185">Reference proteome</keyword>
<gene>
    <name evidence="2" type="ORF">EA472_19235</name>
</gene>
<reference evidence="2 3" key="1">
    <citation type="submission" date="2018-10" db="EMBL/GenBank/DDBJ databases">
        <title>Natrarchaeobius chitinivorans gen. nov., sp. nov., and Natrarchaeobius haloalkaliphilus sp. nov., alkaliphilic, chitin-utilizing haloarchaea from hypersaline alkaline lakes.</title>
        <authorList>
            <person name="Sorokin D.Y."/>
            <person name="Elcheninov A.G."/>
            <person name="Kostrikina N.A."/>
            <person name="Bale N.J."/>
            <person name="Sinninghe Damste J.S."/>
            <person name="Khijniak T.V."/>
            <person name="Kublanov I.V."/>
            <person name="Toshchakov S.V."/>
        </authorList>
    </citation>
    <scope>NUCLEOTIDE SEQUENCE [LARGE SCALE GENOMIC DNA]</scope>
    <source>
        <strain evidence="2 3">AArcht7</strain>
    </source>
</reference>
<evidence type="ECO:0000313" key="2">
    <source>
        <dbReference type="EMBL" id="RQG97494.1"/>
    </source>
</evidence>
<proteinExistence type="predicted"/>
<name>A0A3N6MA12_NATCH</name>
<protein>
    <submittedName>
        <fullName evidence="2">Uncharacterized protein</fullName>
    </submittedName>
</protein>
<dbReference type="AlphaFoldDB" id="A0A3N6MA12"/>
<sequence>MDPTRNATVGKRPDCSTGGKTDHATFGDHLLTCTDRPNCVGSSPGALELRESWYLPSPSR</sequence>
<comment type="caution">
    <text evidence="2">The sequence shown here is derived from an EMBL/GenBank/DDBJ whole genome shotgun (WGS) entry which is preliminary data.</text>
</comment>
<feature type="region of interest" description="Disordered" evidence="1">
    <location>
        <begin position="1"/>
        <end position="22"/>
    </location>
</feature>
<evidence type="ECO:0000313" key="3">
    <source>
        <dbReference type="Proteomes" id="UP000281431"/>
    </source>
</evidence>
<organism evidence="2 3">
    <name type="scientific">Natrarchaeobius chitinivorans</name>
    <dbReference type="NCBI Taxonomy" id="1679083"/>
    <lineage>
        <taxon>Archaea</taxon>
        <taxon>Methanobacteriati</taxon>
        <taxon>Methanobacteriota</taxon>
        <taxon>Stenosarchaea group</taxon>
        <taxon>Halobacteria</taxon>
        <taxon>Halobacteriales</taxon>
        <taxon>Natrialbaceae</taxon>
        <taxon>Natrarchaeobius</taxon>
    </lineage>
</organism>
<evidence type="ECO:0000256" key="1">
    <source>
        <dbReference type="SAM" id="MobiDB-lite"/>
    </source>
</evidence>
<dbReference type="Proteomes" id="UP000281431">
    <property type="component" value="Unassembled WGS sequence"/>
</dbReference>
<accession>A0A3N6MA12</accession>